<name>A0A915JSX7_ROMCU</name>
<evidence type="ECO:0000313" key="2">
    <source>
        <dbReference type="Proteomes" id="UP000887565"/>
    </source>
</evidence>
<organism evidence="2 3">
    <name type="scientific">Romanomermis culicivorax</name>
    <name type="common">Nematode worm</name>
    <dbReference type="NCBI Taxonomy" id="13658"/>
    <lineage>
        <taxon>Eukaryota</taxon>
        <taxon>Metazoa</taxon>
        <taxon>Ecdysozoa</taxon>
        <taxon>Nematoda</taxon>
        <taxon>Enoplea</taxon>
        <taxon>Dorylaimia</taxon>
        <taxon>Mermithida</taxon>
        <taxon>Mermithoidea</taxon>
        <taxon>Mermithidae</taxon>
        <taxon>Romanomermis</taxon>
    </lineage>
</organism>
<proteinExistence type="predicted"/>
<feature type="region of interest" description="Disordered" evidence="1">
    <location>
        <begin position="98"/>
        <end position="118"/>
    </location>
</feature>
<evidence type="ECO:0000256" key="1">
    <source>
        <dbReference type="SAM" id="MobiDB-lite"/>
    </source>
</evidence>
<dbReference type="WBParaSite" id="nRc.2.0.1.t29174-RA">
    <property type="protein sequence ID" value="nRc.2.0.1.t29174-RA"/>
    <property type="gene ID" value="nRc.2.0.1.g29174"/>
</dbReference>
<reference evidence="3" key="1">
    <citation type="submission" date="2022-11" db="UniProtKB">
        <authorList>
            <consortium name="WormBaseParasite"/>
        </authorList>
    </citation>
    <scope>IDENTIFICATION</scope>
</reference>
<keyword evidence="2" id="KW-1185">Reference proteome</keyword>
<dbReference type="AlphaFoldDB" id="A0A915JSX7"/>
<evidence type="ECO:0000313" key="3">
    <source>
        <dbReference type="WBParaSite" id="nRc.2.0.1.t29174-RA"/>
    </source>
</evidence>
<dbReference type="Proteomes" id="UP000887565">
    <property type="component" value="Unplaced"/>
</dbReference>
<sequence length="217" mass="24674">MVILNPTETSPGGGVCQINGGVLTNDHVLSPARGSPIVPSLPGAETYGLQNALKRWKALEQQSIPLENLYCLDNAQELIYARERKDFDDLRRRYFESKRSKMESSMKETPPPSTAASSKQTTIPIMAKQHQNANKILEQQQQMPNLRNFCDFNNPNFQTINNQINVTPMLNHNDFYNAQMPLPPIIGQQNFISNMTKERLNKTDWRTLPSTMHILCM</sequence>
<protein>
    <submittedName>
        <fullName evidence="3">Uncharacterized protein</fullName>
    </submittedName>
</protein>
<accession>A0A915JSX7</accession>